<dbReference type="GO" id="GO:0005886">
    <property type="term" value="C:plasma membrane"/>
    <property type="evidence" value="ECO:0007669"/>
    <property type="project" value="UniProtKB-SubCell"/>
</dbReference>
<protein>
    <submittedName>
        <fullName evidence="8">MFS transporter</fullName>
    </submittedName>
</protein>
<keyword evidence="5 6" id="KW-0472">Membrane</keyword>
<proteinExistence type="predicted"/>
<dbReference type="SUPFAM" id="SSF103473">
    <property type="entry name" value="MFS general substrate transporter"/>
    <property type="match status" value="1"/>
</dbReference>
<comment type="caution">
    <text evidence="8">The sequence shown here is derived from an EMBL/GenBank/DDBJ whole genome shotgun (WGS) entry which is preliminary data.</text>
</comment>
<reference evidence="8 9" key="1">
    <citation type="submission" date="2013-12" db="EMBL/GenBank/DDBJ databases">
        <title>Annotated genome of Streptomyces scopuliridis.</title>
        <authorList>
            <person name="Olson J.B."/>
        </authorList>
    </citation>
    <scope>NUCLEOTIDE SEQUENCE [LARGE SCALE GENOMIC DNA]</scope>
    <source>
        <strain evidence="8 9">RB72</strain>
    </source>
</reference>
<feature type="transmembrane region" description="Helical" evidence="6">
    <location>
        <begin position="235"/>
        <end position="252"/>
    </location>
</feature>
<gene>
    <name evidence="8" type="ORF">Y717_24570</name>
</gene>
<dbReference type="InterPro" id="IPR036259">
    <property type="entry name" value="MFS_trans_sf"/>
</dbReference>
<evidence type="ECO:0000256" key="3">
    <source>
        <dbReference type="ARBA" id="ARBA00022692"/>
    </source>
</evidence>
<evidence type="ECO:0000313" key="8">
    <source>
        <dbReference type="EMBL" id="PVE10768.1"/>
    </source>
</evidence>
<dbReference type="EMBL" id="AZSP01000173">
    <property type="protein sequence ID" value="PVE10768.1"/>
    <property type="molecule type" value="Genomic_DNA"/>
</dbReference>
<accession>A0A2T7T6K7</accession>
<dbReference type="CDD" id="cd06173">
    <property type="entry name" value="MFS_MefA_like"/>
    <property type="match status" value="1"/>
</dbReference>
<evidence type="ECO:0000256" key="4">
    <source>
        <dbReference type="ARBA" id="ARBA00022989"/>
    </source>
</evidence>
<evidence type="ECO:0000313" key="9">
    <source>
        <dbReference type="Proteomes" id="UP000245992"/>
    </source>
</evidence>
<evidence type="ECO:0000259" key="7">
    <source>
        <dbReference type="PROSITE" id="PS50850"/>
    </source>
</evidence>
<feature type="transmembrane region" description="Helical" evidence="6">
    <location>
        <begin position="272"/>
        <end position="292"/>
    </location>
</feature>
<evidence type="ECO:0000256" key="1">
    <source>
        <dbReference type="ARBA" id="ARBA00004651"/>
    </source>
</evidence>
<dbReference type="Gene3D" id="1.20.1250.20">
    <property type="entry name" value="MFS general substrate transporter like domains"/>
    <property type="match status" value="1"/>
</dbReference>
<keyword evidence="9" id="KW-1185">Reference proteome</keyword>
<feature type="transmembrane region" description="Helical" evidence="6">
    <location>
        <begin position="325"/>
        <end position="348"/>
    </location>
</feature>
<keyword evidence="4 6" id="KW-1133">Transmembrane helix</keyword>
<dbReference type="PANTHER" id="PTHR23513">
    <property type="entry name" value="INTEGRAL MEMBRANE EFFLUX PROTEIN-RELATED"/>
    <property type="match status" value="1"/>
</dbReference>
<feature type="transmembrane region" description="Helical" evidence="6">
    <location>
        <begin position="391"/>
        <end position="412"/>
    </location>
</feature>
<organism evidence="8 9">
    <name type="scientific">Streptomyces scopuliridis RB72</name>
    <dbReference type="NCBI Taxonomy" id="1440053"/>
    <lineage>
        <taxon>Bacteria</taxon>
        <taxon>Bacillati</taxon>
        <taxon>Actinomycetota</taxon>
        <taxon>Actinomycetes</taxon>
        <taxon>Kitasatosporales</taxon>
        <taxon>Streptomycetaceae</taxon>
        <taxon>Streptomyces</taxon>
    </lineage>
</organism>
<evidence type="ECO:0000256" key="6">
    <source>
        <dbReference type="SAM" id="Phobius"/>
    </source>
</evidence>
<dbReference type="OrthoDB" id="3613552at2"/>
<keyword evidence="3 6" id="KW-0812">Transmembrane</keyword>
<name>A0A2T7T6K7_9ACTN</name>
<dbReference type="InterPro" id="IPR011701">
    <property type="entry name" value="MFS"/>
</dbReference>
<dbReference type="AlphaFoldDB" id="A0A2T7T6K7"/>
<dbReference type="Proteomes" id="UP000245992">
    <property type="component" value="Unassembled WGS sequence"/>
</dbReference>
<dbReference type="RefSeq" id="WP_030353550.1">
    <property type="nucleotide sequence ID" value="NZ_AZSP01000173.1"/>
</dbReference>
<comment type="subcellular location">
    <subcellularLocation>
        <location evidence="1">Cell membrane</location>
        <topology evidence="1">Multi-pass membrane protein</topology>
    </subcellularLocation>
</comment>
<dbReference type="STRING" id="1440053.GCA_000718095_04547"/>
<dbReference type="PROSITE" id="PS50850">
    <property type="entry name" value="MFS"/>
    <property type="match status" value="1"/>
</dbReference>
<feature type="transmembrane region" description="Helical" evidence="6">
    <location>
        <begin position="360"/>
        <end position="379"/>
    </location>
</feature>
<dbReference type="Pfam" id="PF07690">
    <property type="entry name" value="MFS_1"/>
    <property type="match status" value="1"/>
</dbReference>
<feature type="transmembrane region" description="Helical" evidence="6">
    <location>
        <begin position="299"/>
        <end position="319"/>
    </location>
</feature>
<sequence>MSATAVPTPAAPAPERPAHRDRNVLRWLAAYTASMVGDSVYYMALSWAAIRTGSPGQAGLVLALGAVPRAVLMLGGGVLADRFGPRRVVIGSDAARCVFILGIAVALLFTTPSLWLLITVALVFGAVDALFLPAVGALPPRITAPGQLARVQGMRGLAARIANVTGAPLGGLAVALGGSAMAFAVAGALFALSLPLLLAVRMIPGPAKSPADGAEAGTAWGELRDGLRHIRRHRVLAPLMLVIAVGELGFVGPLNIGLTLLVQERGWGADGMGWIVAAFGVGAGVSSLLLTVRGRMQRAGLVQSVVLCGGAVAVAALAYAPSLGLAVLAGVFIGLLAGLSGALTGALLQTAADPAYLGRVTSVATLFSLGVAPLCYPVTGAAVGLWGTGPVFVVSAAVCGTGGLLGLCFKALRRAELPAP</sequence>
<feature type="transmembrane region" description="Helical" evidence="6">
    <location>
        <begin position="28"/>
        <end position="50"/>
    </location>
</feature>
<feature type="domain" description="Major facilitator superfamily (MFS) profile" evidence="7">
    <location>
        <begin position="1"/>
        <end position="414"/>
    </location>
</feature>
<feature type="transmembrane region" description="Helical" evidence="6">
    <location>
        <begin position="182"/>
        <end position="200"/>
    </location>
</feature>
<evidence type="ECO:0000256" key="5">
    <source>
        <dbReference type="ARBA" id="ARBA00023136"/>
    </source>
</evidence>
<keyword evidence="2" id="KW-1003">Cell membrane</keyword>
<evidence type="ECO:0000256" key="2">
    <source>
        <dbReference type="ARBA" id="ARBA00022475"/>
    </source>
</evidence>
<feature type="transmembrane region" description="Helical" evidence="6">
    <location>
        <begin position="56"/>
        <end position="76"/>
    </location>
</feature>
<dbReference type="PANTHER" id="PTHR23513:SF17">
    <property type="entry name" value="MEMBRANE PROTEIN"/>
    <property type="match status" value="1"/>
</dbReference>
<dbReference type="InterPro" id="IPR020846">
    <property type="entry name" value="MFS_dom"/>
</dbReference>
<dbReference type="GO" id="GO:0022857">
    <property type="term" value="F:transmembrane transporter activity"/>
    <property type="evidence" value="ECO:0007669"/>
    <property type="project" value="InterPro"/>
</dbReference>